<dbReference type="RefSeq" id="WP_110322459.1">
    <property type="nucleotide sequence ID" value="NZ_JAWYEK010000120.1"/>
</dbReference>
<dbReference type="SUPFAM" id="SSF54631">
    <property type="entry name" value="CBS-domain pair"/>
    <property type="match status" value="1"/>
</dbReference>
<evidence type="ECO:0000256" key="9">
    <source>
        <dbReference type="PROSITE-ProRule" id="PRU00703"/>
    </source>
</evidence>
<dbReference type="PANTHER" id="PTHR22777:SF32">
    <property type="entry name" value="UPF0053 INNER MEMBRANE PROTEIN YFJD"/>
    <property type="match status" value="1"/>
</dbReference>
<dbReference type="Gene3D" id="3.10.580.10">
    <property type="entry name" value="CBS-domain"/>
    <property type="match status" value="1"/>
</dbReference>
<evidence type="ECO:0000256" key="11">
    <source>
        <dbReference type="SAM" id="Phobius"/>
    </source>
</evidence>
<dbReference type="EMBL" id="QJKD01000003">
    <property type="protein sequence ID" value="PXX55396.1"/>
    <property type="molecule type" value="Genomic_DNA"/>
</dbReference>
<dbReference type="InterPro" id="IPR046342">
    <property type="entry name" value="CBS_dom_sf"/>
</dbReference>
<keyword evidence="4 10" id="KW-0812">Transmembrane</keyword>
<dbReference type="AlphaFoldDB" id="A0A2V3YC30"/>
<dbReference type="GO" id="GO:0050660">
    <property type="term" value="F:flavin adenine dinucleotide binding"/>
    <property type="evidence" value="ECO:0007669"/>
    <property type="project" value="InterPro"/>
</dbReference>
<evidence type="ECO:0000259" key="12">
    <source>
        <dbReference type="PROSITE" id="PS51371"/>
    </source>
</evidence>
<dbReference type="InterPro" id="IPR000644">
    <property type="entry name" value="CBS_dom"/>
</dbReference>
<evidence type="ECO:0000256" key="10">
    <source>
        <dbReference type="PROSITE-ProRule" id="PRU01193"/>
    </source>
</evidence>
<dbReference type="InterPro" id="IPR044751">
    <property type="entry name" value="Ion_transp-like_CBS"/>
</dbReference>
<dbReference type="SMART" id="SM01091">
    <property type="entry name" value="CorC_HlyC"/>
    <property type="match status" value="1"/>
</dbReference>
<dbReference type="PROSITE" id="PS51846">
    <property type="entry name" value="CNNM"/>
    <property type="match status" value="1"/>
</dbReference>
<evidence type="ECO:0000256" key="5">
    <source>
        <dbReference type="ARBA" id="ARBA00022737"/>
    </source>
</evidence>
<dbReference type="SUPFAM" id="SSF56176">
    <property type="entry name" value="FAD-binding/transporter-associated domain-like"/>
    <property type="match status" value="1"/>
</dbReference>
<organism evidence="14 15">
    <name type="scientific">Hungatella effluvii</name>
    <dbReference type="NCBI Taxonomy" id="1096246"/>
    <lineage>
        <taxon>Bacteria</taxon>
        <taxon>Bacillati</taxon>
        <taxon>Bacillota</taxon>
        <taxon>Clostridia</taxon>
        <taxon>Lachnospirales</taxon>
        <taxon>Lachnospiraceae</taxon>
        <taxon>Hungatella</taxon>
    </lineage>
</organism>
<dbReference type="SMART" id="SM00116">
    <property type="entry name" value="CBS"/>
    <property type="match status" value="2"/>
</dbReference>
<dbReference type="InterPro" id="IPR002550">
    <property type="entry name" value="CNNM"/>
</dbReference>
<evidence type="ECO:0000313" key="14">
    <source>
        <dbReference type="EMBL" id="PXX55396.1"/>
    </source>
</evidence>
<dbReference type="PANTHER" id="PTHR22777">
    <property type="entry name" value="HEMOLYSIN-RELATED"/>
    <property type="match status" value="1"/>
</dbReference>
<feature type="domain" description="CNNM transmembrane" evidence="13">
    <location>
        <begin position="1"/>
        <end position="186"/>
    </location>
</feature>
<evidence type="ECO:0000313" key="15">
    <source>
        <dbReference type="Proteomes" id="UP000248057"/>
    </source>
</evidence>
<evidence type="ECO:0000256" key="8">
    <source>
        <dbReference type="ARBA" id="ARBA00023136"/>
    </source>
</evidence>
<dbReference type="CDD" id="cd04590">
    <property type="entry name" value="CBS_pair_CorC_HlyC_assoc"/>
    <property type="match status" value="1"/>
</dbReference>
<accession>A0A2V3YC30</accession>
<dbReference type="InterPro" id="IPR016169">
    <property type="entry name" value="FAD-bd_PCMH_sub2"/>
</dbReference>
<keyword evidence="8 10" id="KW-0472">Membrane</keyword>
<evidence type="ECO:0000256" key="4">
    <source>
        <dbReference type="ARBA" id="ARBA00022692"/>
    </source>
</evidence>
<evidence type="ECO:0000256" key="6">
    <source>
        <dbReference type="ARBA" id="ARBA00022989"/>
    </source>
</evidence>
<feature type="transmembrane region" description="Helical" evidence="11">
    <location>
        <begin position="60"/>
        <end position="87"/>
    </location>
</feature>
<keyword evidence="3" id="KW-1003">Cell membrane</keyword>
<dbReference type="GeneID" id="86060956"/>
<keyword evidence="5" id="KW-0677">Repeat</keyword>
<reference evidence="14 15" key="1">
    <citation type="submission" date="2018-05" db="EMBL/GenBank/DDBJ databases">
        <title>Genomic Encyclopedia of Type Strains, Phase IV (KMG-IV): sequencing the most valuable type-strain genomes for metagenomic binning, comparative biology and taxonomic classification.</title>
        <authorList>
            <person name="Goeker M."/>
        </authorList>
    </citation>
    <scope>NUCLEOTIDE SEQUENCE [LARGE SCALE GENOMIC DNA]</scope>
    <source>
        <strain evidence="14 15">DSM 24995</strain>
    </source>
</reference>
<feature type="transmembrane region" description="Helical" evidence="11">
    <location>
        <begin position="93"/>
        <end position="111"/>
    </location>
</feature>
<dbReference type="Pfam" id="PF03471">
    <property type="entry name" value="CorC_HlyC"/>
    <property type="match status" value="1"/>
</dbReference>
<evidence type="ECO:0000256" key="2">
    <source>
        <dbReference type="ARBA" id="ARBA00006337"/>
    </source>
</evidence>
<comment type="caution">
    <text evidence="14">The sequence shown here is derived from an EMBL/GenBank/DDBJ whole genome shotgun (WGS) entry which is preliminary data.</text>
</comment>
<evidence type="ECO:0000256" key="7">
    <source>
        <dbReference type="ARBA" id="ARBA00023122"/>
    </source>
</evidence>
<name>A0A2V3YC30_9FIRM</name>
<feature type="transmembrane region" description="Helical" evidence="11">
    <location>
        <begin position="6"/>
        <end position="28"/>
    </location>
</feature>
<dbReference type="InterPro" id="IPR005170">
    <property type="entry name" value="Transptr-assoc_dom"/>
</dbReference>
<sequence>MEEQSISLIIIIGCIIMSAYFSATETAFSSLNRIRIKNMAEKGNKRAGLVLKLSENYDGLLSTILIGNNIVNIASASLATVIFVKLLGDEAGASISTVVTTIVVLIFGEVSPKSIAKESPEQFAMFSAPFLNAFMVLLTPANYLFKQWKKLLSVLIRTSGDSGITEEELLAIVEEAKQDGGIDEQEGSLIKSAIEFTELEAMDIATPRVDVTGIPVDADKEEIAAVFGETGYSRLPVYKDKIDDIIGIIYQKDFYNQVYRGVCGVEAIVRPALYVAKSKKINVLLKELQKNKMHIAVVIDEFGGTMGIVTLEDILEELVGEIWDEHDVVVQEIEKISDQEYLVLGNTSVEKLFEELGGEEEFESFTVSGWVMELAERIPEEGDVLYYENMTITVMKMKDRRVEQVRIVLEAEVMEPCAASF</sequence>
<evidence type="ECO:0000256" key="3">
    <source>
        <dbReference type="ARBA" id="ARBA00022475"/>
    </source>
</evidence>
<evidence type="ECO:0000259" key="13">
    <source>
        <dbReference type="PROSITE" id="PS51846"/>
    </source>
</evidence>
<protein>
    <submittedName>
        <fullName evidence="14">CBS domain containing-hemolysin-like protein</fullName>
    </submittedName>
</protein>
<dbReference type="Gene3D" id="3.30.465.10">
    <property type="match status" value="1"/>
</dbReference>
<dbReference type="Pfam" id="PF00571">
    <property type="entry name" value="CBS"/>
    <property type="match status" value="2"/>
</dbReference>
<feature type="domain" description="CBS" evidence="12">
    <location>
        <begin position="268"/>
        <end position="325"/>
    </location>
</feature>
<keyword evidence="7 9" id="KW-0129">CBS domain</keyword>
<dbReference type="PROSITE" id="PS51371">
    <property type="entry name" value="CBS"/>
    <property type="match status" value="2"/>
</dbReference>
<proteinExistence type="inferred from homology"/>
<keyword evidence="6 10" id="KW-1133">Transmembrane helix</keyword>
<keyword evidence="15" id="KW-1185">Reference proteome</keyword>
<gene>
    <name evidence="14" type="ORF">DFR60_103454</name>
</gene>
<dbReference type="InterPro" id="IPR036318">
    <property type="entry name" value="FAD-bd_PCMH-like_sf"/>
</dbReference>
<dbReference type="Proteomes" id="UP000248057">
    <property type="component" value="Unassembled WGS sequence"/>
</dbReference>
<evidence type="ECO:0000256" key="1">
    <source>
        <dbReference type="ARBA" id="ARBA00004651"/>
    </source>
</evidence>
<comment type="similarity">
    <text evidence="2">Belongs to the UPF0053 family.</text>
</comment>
<dbReference type="Pfam" id="PF01595">
    <property type="entry name" value="CNNM"/>
    <property type="match status" value="1"/>
</dbReference>
<feature type="domain" description="CBS" evidence="12">
    <location>
        <begin position="205"/>
        <end position="265"/>
    </location>
</feature>
<comment type="subcellular location">
    <subcellularLocation>
        <location evidence="1">Cell membrane</location>
        <topology evidence="1">Multi-pass membrane protein</topology>
    </subcellularLocation>
</comment>
<dbReference type="FunFam" id="3.10.580.10:FF:000002">
    <property type="entry name" value="Magnesium/cobalt efflux protein CorC"/>
    <property type="match status" value="1"/>
</dbReference>
<feature type="transmembrane region" description="Helical" evidence="11">
    <location>
        <begin position="123"/>
        <end position="145"/>
    </location>
</feature>
<dbReference type="GO" id="GO:0005886">
    <property type="term" value="C:plasma membrane"/>
    <property type="evidence" value="ECO:0007669"/>
    <property type="project" value="UniProtKB-SubCell"/>
</dbReference>